<evidence type="ECO:0000256" key="1">
    <source>
        <dbReference type="ARBA" id="ARBA00022763"/>
    </source>
</evidence>
<reference evidence="3 4" key="1">
    <citation type="submission" date="2018-06" db="EMBL/GenBank/DDBJ databases">
        <authorList>
            <consortium name="Pathogen Informatics"/>
            <person name="Doyle S."/>
        </authorList>
    </citation>
    <scope>NUCLEOTIDE SEQUENCE [LARGE SCALE GENOMIC DNA]</scope>
    <source>
        <strain evidence="3 4">NCTC7908</strain>
    </source>
</reference>
<feature type="domain" description="Methylated-DNA-[protein]-cysteine S-methyltransferase DNA binding" evidence="2">
    <location>
        <begin position="8"/>
        <end position="63"/>
    </location>
</feature>
<dbReference type="GO" id="GO:0006974">
    <property type="term" value="P:DNA damage response"/>
    <property type="evidence" value="ECO:0007669"/>
    <property type="project" value="UniProtKB-KW"/>
</dbReference>
<dbReference type="InterPro" id="IPR014048">
    <property type="entry name" value="MethylDNA_cys_MeTrfase_DNA-bd"/>
</dbReference>
<dbReference type="PANTHER" id="PTHR42942">
    <property type="entry name" value="6-O-METHYLGUANINE DNA METHYLTRANSFERASE"/>
    <property type="match status" value="1"/>
</dbReference>
<dbReference type="GO" id="GO:0032259">
    <property type="term" value="P:methylation"/>
    <property type="evidence" value="ECO:0007669"/>
    <property type="project" value="UniProtKB-KW"/>
</dbReference>
<dbReference type="Gene3D" id="1.10.10.10">
    <property type="entry name" value="Winged helix-like DNA-binding domain superfamily/Winged helix DNA-binding domain"/>
    <property type="match status" value="1"/>
</dbReference>
<keyword evidence="1" id="KW-0227">DNA damage</keyword>
<evidence type="ECO:0000313" key="3">
    <source>
        <dbReference type="EMBL" id="SQG52366.1"/>
    </source>
</evidence>
<dbReference type="Pfam" id="PF01035">
    <property type="entry name" value="DNA_binding_1"/>
    <property type="match status" value="1"/>
</dbReference>
<gene>
    <name evidence="3" type="primary">ogt</name>
    <name evidence="3" type="ORF">NCTC7908_01745</name>
</gene>
<dbReference type="EMBL" id="LS483400">
    <property type="protein sequence ID" value="SQG52366.1"/>
    <property type="molecule type" value="Genomic_DNA"/>
</dbReference>
<name>A0ABD7MUF7_CORUL</name>
<proteinExistence type="predicted"/>
<organism evidence="3 4">
    <name type="scientific">Corynebacterium ulcerans</name>
    <dbReference type="NCBI Taxonomy" id="65058"/>
    <lineage>
        <taxon>Bacteria</taxon>
        <taxon>Bacillati</taxon>
        <taxon>Actinomycetota</taxon>
        <taxon>Actinomycetes</taxon>
        <taxon>Mycobacteriales</taxon>
        <taxon>Corynebacteriaceae</taxon>
        <taxon>Corynebacterium</taxon>
    </lineage>
</organism>
<evidence type="ECO:0000259" key="2">
    <source>
        <dbReference type="Pfam" id="PF01035"/>
    </source>
</evidence>
<dbReference type="InterPro" id="IPR036217">
    <property type="entry name" value="MethylDNA_cys_MeTrfase_DNAb"/>
</dbReference>
<sequence length="98" mass="10698">MYELDDLSSRVLDVVDGIPAGHVLSYGDIAEIVGTGPRQVGKIMATVGHLTAWWRVVRADGSSHVADRAVRYWDLENIAHNGKSVSMKKSRWGGGCTF</sequence>
<dbReference type="GO" id="GO:0008168">
    <property type="term" value="F:methyltransferase activity"/>
    <property type="evidence" value="ECO:0007669"/>
    <property type="project" value="UniProtKB-KW"/>
</dbReference>
<keyword evidence="3" id="KW-0489">Methyltransferase</keyword>
<dbReference type="PANTHER" id="PTHR42942:SF1">
    <property type="entry name" value="ALKYLTRANSFERASE-LIKE PROTEIN 1"/>
    <property type="match status" value="1"/>
</dbReference>
<dbReference type="InterPro" id="IPR052520">
    <property type="entry name" value="ATL_DNA_repair"/>
</dbReference>
<dbReference type="RefSeq" id="WP_038617288.1">
    <property type="nucleotide sequence ID" value="NZ_AP019662.1"/>
</dbReference>
<dbReference type="AlphaFoldDB" id="A0ABD7MUF7"/>
<dbReference type="CDD" id="cd06445">
    <property type="entry name" value="ATase"/>
    <property type="match status" value="1"/>
</dbReference>
<protein>
    <submittedName>
        <fullName evidence="3">Methylated-DNA--protein-cysteine methyltransferase</fullName>
    </submittedName>
</protein>
<dbReference type="InterPro" id="IPR036388">
    <property type="entry name" value="WH-like_DNA-bd_sf"/>
</dbReference>
<evidence type="ECO:0000313" key="4">
    <source>
        <dbReference type="Proteomes" id="UP000248741"/>
    </source>
</evidence>
<accession>A0ABD7MUF7</accession>
<keyword evidence="3" id="KW-0808">Transferase</keyword>
<dbReference type="SUPFAM" id="SSF46767">
    <property type="entry name" value="Methylated DNA-protein cysteine methyltransferase, C-terminal domain"/>
    <property type="match status" value="1"/>
</dbReference>
<dbReference type="Proteomes" id="UP000248741">
    <property type="component" value="Chromosome 1"/>
</dbReference>